<evidence type="ECO:0000313" key="2">
    <source>
        <dbReference type="Proteomes" id="UP000189703"/>
    </source>
</evidence>
<dbReference type="RefSeq" id="XP_019051601.1">
    <property type="nucleotide sequence ID" value="XM_019196056.1"/>
</dbReference>
<dbReference type="RefSeq" id="XP_019051600.1">
    <property type="nucleotide sequence ID" value="XM_019196055.1"/>
</dbReference>
<evidence type="ECO:0000256" key="1">
    <source>
        <dbReference type="SAM" id="MobiDB-lite"/>
    </source>
</evidence>
<protein>
    <submittedName>
        <fullName evidence="3 4">Uncharacterized protein LOC104587663</fullName>
    </submittedName>
</protein>
<proteinExistence type="predicted"/>
<dbReference type="GeneID" id="104587663"/>
<dbReference type="KEGG" id="nnu:104587663"/>
<sequence length="304" mass="33230">MMDQNNGLSSSPSSNSQPMLAGSRVSHSGAENLNWAWVSSLKKKGFSSERRNSRFKKHHLTTVETGFSLILVTEKQNTTNAFEVCETGEGSSSDSEFEGSSSIGSVELKKAKPLSADESLHTELHFLENDDLDLKDSAQKYTQFFPIPKEVGSTAAFIEERQRLLALKFAPSLLEQQGIDRRLEEQDIPRSPITEVSIRGQHLKADSNARTKTIFVEHNGDPQPSLLEGLDATLPLCVASQDPLSSSHNLSGNIVNSFSSTNVGFLSGIGTFVAQLDAAGMDGKYLIGDKEGKDREEVERGRKL</sequence>
<dbReference type="Proteomes" id="UP000189703">
    <property type="component" value="Unplaced"/>
</dbReference>
<name>A0A1U8Q0P4_NELNU</name>
<reference evidence="3 4" key="1">
    <citation type="submission" date="2025-04" db="UniProtKB">
        <authorList>
            <consortium name="RefSeq"/>
        </authorList>
    </citation>
    <scope>IDENTIFICATION</scope>
</reference>
<gene>
    <name evidence="3 4" type="primary">LOC104587663</name>
</gene>
<accession>A0A1U8Q0P4</accession>
<feature type="region of interest" description="Disordered" evidence="1">
    <location>
        <begin position="1"/>
        <end position="25"/>
    </location>
</feature>
<evidence type="ECO:0000313" key="3">
    <source>
        <dbReference type="RefSeq" id="XP_019051600.1"/>
    </source>
</evidence>
<dbReference type="AlphaFoldDB" id="A0A1U8Q0P4"/>
<organism evidence="2 3">
    <name type="scientific">Nelumbo nucifera</name>
    <name type="common">Sacred lotus</name>
    <dbReference type="NCBI Taxonomy" id="4432"/>
    <lineage>
        <taxon>Eukaryota</taxon>
        <taxon>Viridiplantae</taxon>
        <taxon>Streptophyta</taxon>
        <taxon>Embryophyta</taxon>
        <taxon>Tracheophyta</taxon>
        <taxon>Spermatophyta</taxon>
        <taxon>Magnoliopsida</taxon>
        <taxon>Proteales</taxon>
        <taxon>Nelumbonaceae</taxon>
        <taxon>Nelumbo</taxon>
    </lineage>
</organism>
<evidence type="ECO:0000313" key="4">
    <source>
        <dbReference type="RefSeq" id="XP_019051601.1"/>
    </source>
</evidence>
<keyword evidence="2" id="KW-1185">Reference proteome</keyword>